<dbReference type="OrthoDB" id="6424969at2759"/>
<organism evidence="2 3">
    <name type="scientific">Amphibalanus amphitrite</name>
    <name type="common">Striped barnacle</name>
    <name type="synonym">Balanus amphitrite</name>
    <dbReference type="NCBI Taxonomy" id="1232801"/>
    <lineage>
        <taxon>Eukaryota</taxon>
        <taxon>Metazoa</taxon>
        <taxon>Ecdysozoa</taxon>
        <taxon>Arthropoda</taxon>
        <taxon>Crustacea</taxon>
        <taxon>Multicrustacea</taxon>
        <taxon>Cirripedia</taxon>
        <taxon>Thoracica</taxon>
        <taxon>Thoracicalcarea</taxon>
        <taxon>Balanomorpha</taxon>
        <taxon>Balanoidea</taxon>
        <taxon>Balanidae</taxon>
        <taxon>Amphibalaninae</taxon>
        <taxon>Amphibalanus</taxon>
    </lineage>
</organism>
<feature type="compositionally biased region" description="Basic residues" evidence="1">
    <location>
        <begin position="27"/>
        <end position="43"/>
    </location>
</feature>
<gene>
    <name evidence="2" type="ORF">FJT64_010248</name>
</gene>
<proteinExistence type="predicted"/>
<dbReference type="EMBL" id="VIIS01001862">
    <property type="protein sequence ID" value="KAF0291669.1"/>
    <property type="molecule type" value="Genomic_DNA"/>
</dbReference>
<feature type="compositionally biased region" description="Low complexity" evidence="1">
    <location>
        <begin position="13"/>
        <end position="26"/>
    </location>
</feature>
<evidence type="ECO:0000313" key="2">
    <source>
        <dbReference type="EMBL" id="KAF0291669.1"/>
    </source>
</evidence>
<feature type="region of interest" description="Disordered" evidence="1">
    <location>
        <begin position="198"/>
        <end position="224"/>
    </location>
</feature>
<sequence>MFGSLKQKLQSLSPVASPVASPNSSPKPRRRFPFRRAPARLKQRREEYREVQSDPECDFTPAHQQRRKGSAPERRIYLDSFYDGVTGQASGRPKGAASDRRDRREQQSVTVGRAAGHNQLLNLETLSERRDAVLCKLAADILANPAHPLYPGEQLANPRPRVGVENKHRWRLLGRQRETPLPPTGCNGLGTQRGAGWPDGAISPTIPPARRPLPPLLQGSGDGC</sequence>
<keyword evidence="3" id="KW-1185">Reference proteome</keyword>
<evidence type="ECO:0000256" key="1">
    <source>
        <dbReference type="SAM" id="MobiDB-lite"/>
    </source>
</evidence>
<protein>
    <submittedName>
        <fullName evidence="2">Uncharacterized protein</fullName>
    </submittedName>
</protein>
<reference evidence="2 3" key="1">
    <citation type="submission" date="2019-07" db="EMBL/GenBank/DDBJ databases">
        <title>Draft genome assembly of a fouling barnacle, Amphibalanus amphitrite (Darwin, 1854): The first reference genome for Thecostraca.</title>
        <authorList>
            <person name="Kim W."/>
        </authorList>
    </citation>
    <scope>NUCLEOTIDE SEQUENCE [LARGE SCALE GENOMIC DNA]</scope>
    <source>
        <strain evidence="2">SNU_AA5</strain>
        <tissue evidence="2">Soma without cirri and trophi</tissue>
    </source>
</reference>
<feature type="compositionally biased region" description="Pro residues" evidence="1">
    <location>
        <begin position="205"/>
        <end position="215"/>
    </location>
</feature>
<feature type="compositionally biased region" description="Basic and acidic residues" evidence="1">
    <location>
        <begin position="97"/>
        <end position="106"/>
    </location>
</feature>
<dbReference type="AlphaFoldDB" id="A0A6A4VEW2"/>
<dbReference type="Proteomes" id="UP000440578">
    <property type="component" value="Unassembled WGS sequence"/>
</dbReference>
<accession>A0A6A4VEW2</accession>
<feature type="region of interest" description="Disordered" evidence="1">
    <location>
        <begin position="1"/>
        <end position="113"/>
    </location>
</feature>
<evidence type="ECO:0000313" key="3">
    <source>
        <dbReference type="Proteomes" id="UP000440578"/>
    </source>
</evidence>
<name>A0A6A4VEW2_AMPAM</name>
<comment type="caution">
    <text evidence="2">The sequence shown here is derived from an EMBL/GenBank/DDBJ whole genome shotgun (WGS) entry which is preliminary data.</text>
</comment>